<organism evidence="1 2">
    <name type="scientific">Artemisia annua</name>
    <name type="common">Sweet wormwood</name>
    <dbReference type="NCBI Taxonomy" id="35608"/>
    <lineage>
        <taxon>Eukaryota</taxon>
        <taxon>Viridiplantae</taxon>
        <taxon>Streptophyta</taxon>
        <taxon>Embryophyta</taxon>
        <taxon>Tracheophyta</taxon>
        <taxon>Spermatophyta</taxon>
        <taxon>Magnoliopsida</taxon>
        <taxon>eudicotyledons</taxon>
        <taxon>Gunneridae</taxon>
        <taxon>Pentapetalae</taxon>
        <taxon>asterids</taxon>
        <taxon>campanulids</taxon>
        <taxon>Asterales</taxon>
        <taxon>Asteraceae</taxon>
        <taxon>Asteroideae</taxon>
        <taxon>Anthemideae</taxon>
        <taxon>Artemisiinae</taxon>
        <taxon>Artemisia</taxon>
    </lineage>
</organism>
<proteinExistence type="predicted"/>
<comment type="caution">
    <text evidence="1">The sequence shown here is derived from an EMBL/GenBank/DDBJ whole genome shotgun (WGS) entry which is preliminary data.</text>
</comment>
<evidence type="ECO:0000313" key="1">
    <source>
        <dbReference type="EMBL" id="PWA76802.1"/>
    </source>
</evidence>
<evidence type="ECO:0000313" key="2">
    <source>
        <dbReference type="Proteomes" id="UP000245207"/>
    </source>
</evidence>
<gene>
    <name evidence="1" type="ORF">CTI12_AA229820</name>
</gene>
<name>A0A2U1NTH1_ARTAN</name>
<reference evidence="1 2" key="1">
    <citation type="journal article" date="2018" name="Mol. Plant">
        <title>The genome of Artemisia annua provides insight into the evolution of Asteraceae family and artemisinin biosynthesis.</title>
        <authorList>
            <person name="Shen Q."/>
            <person name="Zhang L."/>
            <person name="Liao Z."/>
            <person name="Wang S."/>
            <person name="Yan T."/>
            <person name="Shi P."/>
            <person name="Liu M."/>
            <person name="Fu X."/>
            <person name="Pan Q."/>
            <person name="Wang Y."/>
            <person name="Lv Z."/>
            <person name="Lu X."/>
            <person name="Zhang F."/>
            <person name="Jiang W."/>
            <person name="Ma Y."/>
            <person name="Chen M."/>
            <person name="Hao X."/>
            <person name="Li L."/>
            <person name="Tang Y."/>
            <person name="Lv G."/>
            <person name="Zhou Y."/>
            <person name="Sun X."/>
            <person name="Brodelius P.E."/>
            <person name="Rose J.K.C."/>
            <person name="Tang K."/>
        </authorList>
    </citation>
    <scope>NUCLEOTIDE SEQUENCE [LARGE SCALE GENOMIC DNA]</scope>
    <source>
        <strain evidence="2">cv. Huhao1</strain>
        <tissue evidence="1">Leaf</tissue>
    </source>
</reference>
<accession>A0A2U1NTH1</accession>
<dbReference type="Proteomes" id="UP000245207">
    <property type="component" value="Unassembled WGS sequence"/>
</dbReference>
<sequence>MACGQLNEAVLYKGLATESGEWTKRKFNKVSQLSVGVRDSLYLNNRKRLRYAAADVVRHCSPE</sequence>
<dbReference type="AlphaFoldDB" id="A0A2U1NTH1"/>
<keyword evidence="2" id="KW-1185">Reference proteome</keyword>
<dbReference type="EMBL" id="PKPP01002220">
    <property type="protein sequence ID" value="PWA76802.1"/>
    <property type="molecule type" value="Genomic_DNA"/>
</dbReference>
<protein>
    <submittedName>
        <fullName evidence="1">Uncharacterized protein</fullName>
    </submittedName>
</protein>